<protein>
    <submittedName>
        <fullName evidence="2">Uncharacterized protein</fullName>
    </submittedName>
</protein>
<gene>
    <name evidence="2" type="ORF">TorRG33x02_336890</name>
</gene>
<dbReference type="InParanoid" id="A0A2P5AZM6"/>
<dbReference type="EMBL" id="JXTC01000647">
    <property type="protein sequence ID" value="PON41965.1"/>
    <property type="molecule type" value="Genomic_DNA"/>
</dbReference>
<accession>A0A2P5AZM6</accession>
<organism evidence="2 3">
    <name type="scientific">Trema orientale</name>
    <name type="common">Charcoal tree</name>
    <name type="synonym">Celtis orientalis</name>
    <dbReference type="NCBI Taxonomy" id="63057"/>
    <lineage>
        <taxon>Eukaryota</taxon>
        <taxon>Viridiplantae</taxon>
        <taxon>Streptophyta</taxon>
        <taxon>Embryophyta</taxon>
        <taxon>Tracheophyta</taxon>
        <taxon>Spermatophyta</taxon>
        <taxon>Magnoliopsida</taxon>
        <taxon>eudicotyledons</taxon>
        <taxon>Gunneridae</taxon>
        <taxon>Pentapetalae</taxon>
        <taxon>rosids</taxon>
        <taxon>fabids</taxon>
        <taxon>Rosales</taxon>
        <taxon>Cannabaceae</taxon>
        <taxon>Trema</taxon>
    </lineage>
</organism>
<evidence type="ECO:0000313" key="2">
    <source>
        <dbReference type="EMBL" id="PON41965.1"/>
    </source>
</evidence>
<sequence length="103" mass="11329">MRFRFQARASGRVSGRIHVKSTRPKPSLKDNRVRAGLGPCRVRTKFESGFSWASPPNFGLSGSFYTLLSAKTPSHPTSSILTSTEPRVKVASDLLLPLVYPLV</sequence>
<evidence type="ECO:0000313" key="3">
    <source>
        <dbReference type="Proteomes" id="UP000237000"/>
    </source>
</evidence>
<proteinExistence type="predicted"/>
<comment type="caution">
    <text evidence="2">The sequence shown here is derived from an EMBL/GenBank/DDBJ whole genome shotgun (WGS) entry which is preliminary data.</text>
</comment>
<dbReference type="Proteomes" id="UP000237000">
    <property type="component" value="Unassembled WGS sequence"/>
</dbReference>
<name>A0A2P5AZM6_TREOI</name>
<evidence type="ECO:0000256" key="1">
    <source>
        <dbReference type="SAM" id="MobiDB-lite"/>
    </source>
</evidence>
<keyword evidence="3" id="KW-1185">Reference proteome</keyword>
<reference evidence="3" key="1">
    <citation type="submission" date="2016-06" db="EMBL/GenBank/DDBJ databases">
        <title>Parallel loss of symbiosis genes in relatives of nitrogen-fixing non-legume Parasponia.</title>
        <authorList>
            <person name="Van Velzen R."/>
            <person name="Holmer R."/>
            <person name="Bu F."/>
            <person name="Rutten L."/>
            <person name="Van Zeijl A."/>
            <person name="Liu W."/>
            <person name="Santuari L."/>
            <person name="Cao Q."/>
            <person name="Sharma T."/>
            <person name="Shen D."/>
            <person name="Roswanjaya Y."/>
            <person name="Wardhani T."/>
            <person name="Kalhor M.S."/>
            <person name="Jansen J."/>
            <person name="Van den Hoogen J."/>
            <person name="Gungor B."/>
            <person name="Hartog M."/>
            <person name="Hontelez J."/>
            <person name="Verver J."/>
            <person name="Yang W.-C."/>
            <person name="Schijlen E."/>
            <person name="Repin R."/>
            <person name="Schilthuizen M."/>
            <person name="Schranz E."/>
            <person name="Heidstra R."/>
            <person name="Miyata K."/>
            <person name="Fedorova E."/>
            <person name="Kohlen W."/>
            <person name="Bisseling T."/>
            <person name="Smit S."/>
            <person name="Geurts R."/>
        </authorList>
    </citation>
    <scope>NUCLEOTIDE SEQUENCE [LARGE SCALE GENOMIC DNA]</scope>
    <source>
        <strain evidence="3">cv. RG33-2</strain>
    </source>
</reference>
<dbReference type="AlphaFoldDB" id="A0A2P5AZM6"/>
<feature type="region of interest" description="Disordered" evidence="1">
    <location>
        <begin position="1"/>
        <end position="33"/>
    </location>
</feature>